<dbReference type="InterPro" id="IPR043128">
    <property type="entry name" value="Rev_trsase/Diguanyl_cyclase"/>
</dbReference>
<accession>A0A4Y2MLC1</accession>
<keyword evidence="1" id="KW-0511">Multifunctional enzyme</keyword>
<evidence type="ECO:0000256" key="1">
    <source>
        <dbReference type="ARBA" id="ARBA00023268"/>
    </source>
</evidence>
<proteinExistence type="predicted"/>
<dbReference type="InterPro" id="IPR041577">
    <property type="entry name" value="RT_RNaseH_2"/>
</dbReference>
<sequence>ACSWYRKFIPNFSDVARPLSNLTKMNIVWKWSEQEQEAFQTLKQRLATPPELRPKPFIIRTDASGYALGAVLLQGDSPADERPIEYASRL</sequence>
<dbReference type="PANTHER" id="PTHR37984">
    <property type="entry name" value="PROTEIN CBG26694"/>
    <property type="match status" value="1"/>
</dbReference>
<dbReference type="EMBL" id="BGPR01204708">
    <property type="protein sequence ID" value="GBN27160.1"/>
    <property type="molecule type" value="Genomic_DNA"/>
</dbReference>
<evidence type="ECO:0000259" key="2">
    <source>
        <dbReference type="Pfam" id="PF17919"/>
    </source>
</evidence>
<comment type="caution">
    <text evidence="3">The sequence shown here is derived from an EMBL/GenBank/DDBJ whole genome shotgun (WGS) entry which is preliminary data.</text>
</comment>
<evidence type="ECO:0000313" key="4">
    <source>
        <dbReference type="Proteomes" id="UP000499080"/>
    </source>
</evidence>
<dbReference type="InterPro" id="IPR050951">
    <property type="entry name" value="Retrovirus_Pol_polyprotein"/>
</dbReference>
<feature type="non-terminal residue" evidence="3">
    <location>
        <position position="1"/>
    </location>
</feature>
<name>A0A4Y2MLC1_ARAVE</name>
<dbReference type="OrthoDB" id="425619at2759"/>
<gene>
    <name evidence="3" type="ORF">AVEN_221805_1</name>
</gene>
<dbReference type="Gene3D" id="3.30.70.270">
    <property type="match status" value="1"/>
</dbReference>
<dbReference type="Pfam" id="PF17919">
    <property type="entry name" value="RT_RNaseH_2"/>
    <property type="match status" value="1"/>
</dbReference>
<dbReference type="PANTHER" id="PTHR37984:SF5">
    <property type="entry name" value="PROTEIN NYNRIN-LIKE"/>
    <property type="match status" value="1"/>
</dbReference>
<dbReference type="GO" id="GO:0003824">
    <property type="term" value="F:catalytic activity"/>
    <property type="evidence" value="ECO:0007669"/>
    <property type="project" value="UniProtKB-KW"/>
</dbReference>
<dbReference type="SUPFAM" id="SSF56672">
    <property type="entry name" value="DNA/RNA polymerases"/>
    <property type="match status" value="1"/>
</dbReference>
<organism evidence="3 4">
    <name type="scientific">Araneus ventricosus</name>
    <name type="common">Orbweaver spider</name>
    <name type="synonym">Epeira ventricosa</name>
    <dbReference type="NCBI Taxonomy" id="182803"/>
    <lineage>
        <taxon>Eukaryota</taxon>
        <taxon>Metazoa</taxon>
        <taxon>Ecdysozoa</taxon>
        <taxon>Arthropoda</taxon>
        <taxon>Chelicerata</taxon>
        <taxon>Arachnida</taxon>
        <taxon>Araneae</taxon>
        <taxon>Araneomorphae</taxon>
        <taxon>Entelegynae</taxon>
        <taxon>Araneoidea</taxon>
        <taxon>Araneidae</taxon>
        <taxon>Araneus</taxon>
    </lineage>
</organism>
<dbReference type="AlphaFoldDB" id="A0A4Y2MLC1"/>
<protein>
    <recommendedName>
        <fullName evidence="2">Reverse transcriptase/retrotransposon-derived protein RNase H-like domain-containing protein</fullName>
    </recommendedName>
</protein>
<keyword evidence="4" id="KW-1185">Reference proteome</keyword>
<dbReference type="InterPro" id="IPR043502">
    <property type="entry name" value="DNA/RNA_pol_sf"/>
</dbReference>
<feature type="domain" description="Reverse transcriptase/retrotransposon-derived protein RNase H-like" evidence="2">
    <location>
        <begin position="31"/>
        <end position="89"/>
    </location>
</feature>
<evidence type="ECO:0000313" key="3">
    <source>
        <dbReference type="EMBL" id="GBN27160.1"/>
    </source>
</evidence>
<dbReference type="GO" id="GO:0071897">
    <property type="term" value="P:DNA biosynthetic process"/>
    <property type="evidence" value="ECO:0007669"/>
    <property type="project" value="UniProtKB-ARBA"/>
</dbReference>
<dbReference type="Proteomes" id="UP000499080">
    <property type="component" value="Unassembled WGS sequence"/>
</dbReference>
<reference evidence="3 4" key="1">
    <citation type="journal article" date="2019" name="Sci. Rep.">
        <title>Orb-weaving spider Araneus ventricosus genome elucidates the spidroin gene catalogue.</title>
        <authorList>
            <person name="Kono N."/>
            <person name="Nakamura H."/>
            <person name="Ohtoshi R."/>
            <person name="Moran D.A.P."/>
            <person name="Shinohara A."/>
            <person name="Yoshida Y."/>
            <person name="Fujiwara M."/>
            <person name="Mori M."/>
            <person name="Tomita M."/>
            <person name="Arakawa K."/>
        </authorList>
    </citation>
    <scope>NUCLEOTIDE SEQUENCE [LARGE SCALE GENOMIC DNA]</scope>
</reference>